<keyword evidence="2" id="KW-1133">Transmembrane helix</keyword>
<evidence type="ECO:0000259" key="3">
    <source>
        <dbReference type="Pfam" id="PF08392"/>
    </source>
</evidence>
<reference evidence="4 5" key="1">
    <citation type="journal article" date="2020" name="IScience">
        <title>Genome Sequencing of the Endangered Kingdonia uniflora (Circaeasteraceae, Ranunculales) Reveals Potential Mechanisms of Evolutionary Specialization.</title>
        <authorList>
            <person name="Sun Y."/>
            <person name="Deng T."/>
            <person name="Zhang A."/>
            <person name="Moore M.J."/>
            <person name="Landis J.B."/>
            <person name="Lin N."/>
            <person name="Zhang H."/>
            <person name="Zhang X."/>
            <person name="Huang J."/>
            <person name="Zhang X."/>
            <person name="Sun H."/>
            <person name="Wang H."/>
        </authorList>
    </citation>
    <scope>NUCLEOTIDE SEQUENCE [LARGE SCALE GENOMIC DNA]</scope>
    <source>
        <strain evidence="4">TB1705</strain>
        <tissue evidence="4">Leaf</tissue>
    </source>
</reference>
<protein>
    <recommendedName>
        <fullName evidence="3">FAE domain-containing protein</fullName>
    </recommendedName>
</protein>
<evidence type="ECO:0000313" key="5">
    <source>
        <dbReference type="Proteomes" id="UP000541444"/>
    </source>
</evidence>
<dbReference type="Gene3D" id="3.40.47.10">
    <property type="match status" value="1"/>
</dbReference>
<evidence type="ECO:0000256" key="1">
    <source>
        <dbReference type="ARBA" id="ARBA00023315"/>
    </source>
</evidence>
<feature type="domain" description="FAE" evidence="3">
    <location>
        <begin position="54"/>
        <end position="205"/>
    </location>
</feature>
<dbReference type="GO" id="GO:0016747">
    <property type="term" value="F:acyltransferase activity, transferring groups other than amino-acyl groups"/>
    <property type="evidence" value="ECO:0007669"/>
    <property type="project" value="InterPro"/>
</dbReference>
<dbReference type="GO" id="GO:0006633">
    <property type="term" value="P:fatty acid biosynthetic process"/>
    <property type="evidence" value="ECO:0007669"/>
    <property type="project" value="InterPro"/>
</dbReference>
<evidence type="ECO:0000256" key="2">
    <source>
        <dbReference type="SAM" id="Phobius"/>
    </source>
</evidence>
<evidence type="ECO:0000313" key="4">
    <source>
        <dbReference type="EMBL" id="KAF6164715.1"/>
    </source>
</evidence>
<keyword evidence="1" id="KW-0808">Transferase</keyword>
<comment type="caution">
    <text evidence="4">The sequence shown here is derived from an EMBL/GenBank/DDBJ whole genome shotgun (WGS) entry which is preliminary data.</text>
</comment>
<dbReference type="AlphaFoldDB" id="A0A7J7NC31"/>
<dbReference type="EMBL" id="JACGCM010000911">
    <property type="protein sequence ID" value="KAF6164715.1"/>
    <property type="molecule type" value="Genomic_DNA"/>
</dbReference>
<name>A0A7J7NC31_9MAGN</name>
<dbReference type="Pfam" id="PF08392">
    <property type="entry name" value="FAE1_CUT1_RppA"/>
    <property type="match status" value="1"/>
</dbReference>
<dbReference type="Proteomes" id="UP000541444">
    <property type="component" value="Unassembled WGS sequence"/>
</dbReference>
<keyword evidence="1" id="KW-0012">Acyltransferase</keyword>
<gene>
    <name evidence="4" type="ORF">GIB67_040967</name>
</gene>
<dbReference type="SUPFAM" id="SSF53901">
    <property type="entry name" value="Thiolase-like"/>
    <property type="match status" value="1"/>
</dbReference>
<dbReference type="OrthoDB" id="329835at2759"/>
<dbReference type="PANTHER" id="PTHR31561">
    <property type="entry name" value="3-KETOACYL-COA SYNTHASE"/>
    <property type="match status" value="1"/>
</dbReference>
<feature type="transmembrane region" description="Helical" evidence="2">
    <location>
        <begin position="187"/>
        <end position="204"/>
    </location>
</feature>
<sequence length="205" mass="23706">MDFDPDFNTLKASLYIPKPLIQVSKAKFHIFPMVLIIFSIIYTLLFFLKLLNQWRNQAYYIIGYECHKPGDDKKVSTEVCWNIMKRQMNLRLEEFQFTYKVMVNSGIGEDTYGTRNILRGKQEGPTIADALTKVEEFFYNSLDRLLSKYGISPSEIDILVNVSLFSSTPSLPIKIINHYKMRDDIKVYNLTGMGCSASLIFINLV</sequence>
<keyword evidence="2" id="KW-0812">Transmembrane</keyword>
<feature type="transmembrane region" description="Helical" evidence="2">
    <location>
        <begin position="28"/>
        <end position="48"/>
    </location>
</feature>
<keyword evidence="5" id="KW-1185">Reference proteome</keyword>
<dbReference type="InterPro" id="IPR012392">
    <property type="entry name" value="3-ktacl-CoA_syn"/>
</dbReference>
<dbReference type="InterPro" id="IPR013601">
    <property type="entry name" value="FAE1_typ3_polyketide_synth"/>
</dbReference>
<proteinExistence type="predicted"/>
<dbReference type="GO" id="GO:0016020">
    <property type="term" value="C:membrane"/>
    <property type="evidence" value="ECO:0007669"/>
    <property type="project" value="InterPro"/>
</dbReference>
<dbReference type="InterPro" id="IPR016039">
    <property type="entry name" value="Thiolase-like"/>
</dbReference>
<organism evidence="4 5">
    <name type="scientific">Kingdonia uniflora</name>
    <dbReference type="NCBI Taxonomy" id="39325"/>
    <lineage>
        <taxon>Eukaryota</taxon>
        <taxon>Viridiplantae</taxon>
        <taxon>Streptophyta</taxon>
        <taxon>Embryophyta</taxon>
        <taxon>Tracheophyta</taxon>
        <taxon>Spermatophyta</taxon>
        <taxon>Magnoliopsida</taxon>
        <taxon>Ranunculales</taxon>
        <taxon>Circaeasteraceae</taxon>
        <taxon>Kingdonia</taxon>
    </lineage>
</organism>
<accession>A0A7J7NC31</accession>
<keyword evidence="2" id="KW-0472">Membrane</keyword>